<sequence length="218" mass="24729">MKAREGRDGARGPGSRREGALYVEILIRAPLERVWELTQDPTLHPRWDGRFSRIVPTRLRDNGAQEFRYVLSLGFHTITGTGVSLGERHGAHGQRTSALAFDTDDRLSPLGRGRGYWRYIPTDEGVRFITGYDYAPGWGALGRVLDPLLTRRLVWWLTAWSFDRLRLWAEDGTQPERFSGLRALRRGGPRAHRCAKRPPQRGRTIMGDAPASLAEVTR</sequence>
<dbReference type="EMBL" id="WWEQ01000071">
    <property type="protein sequence ID" value="MYM20726.1"/>
    <property type="molecule type" value="Genomic_DNA"/>
</dbReference>
<proteinExistence type="predicted"/>
<evidence type="ECO:0000256" key="1">
    <source>
        <dbReference type="SAM" id="MobiDB-lite"/>
    </source>
</evidence>
<comment type="caution">
    <text evidence="2">The sequence shown here is derived from an EMBL/GenBank/DDBJ whole genome shotgun (WGS) entry which is preliminary data.</text>
</comment>
<gene>
    <name evidence="2" type="ORF">GSY69_12340</name>
</gene>
<evidence type="ECO:0000313" key="3">
    <source>
        <dbReference type="Proteomes" id="UP000469215"/>
    </source>
</evidence>
<organism evidence="2 3">
    <name type="scientific">Brevibacterium rongguiense</name>
    <dbReference type="NCBI Taxonomy" id="2695267"/>
    <lineage>
        <taxon>Bacteria</taxon>
        <taxon>Bacillati</taxon>
        <taxon>Actinomycetota</taxon>
        <taxon>Actinomycetes</taxon>
        <taxon>Micrococcales</taxon>
        <taxon>Brevibacteriaceae</taxon>
        <taxon>Brevibacterium</taxon>
    </lineage>
</organism>
<dbReference type="InterPro" id="IPR019587">
    <property type="entry name" value="Polyketide_cyclase/dehydratase"/>
</dbReference>
<protein>
    <submittedName>
        <fullName evidence="2">SRPBCC family protein</fullName>
    </submittedName>
</protein>
<feature type="region of interest" description="Disordered" evidence="1">
    <location>
        <begin position="189"/>
        <end position="218"/>
    </location>
</feature>
<accession>A0A6N9HAB3</accession>
<dbReference type="Pfam" id="PF10604">
    <property type="entry name" value="Polyketide_cyc2"/>
    <property type="match status" value="1"/>
</dbReference>
<dbReference type="RefSeq" id="WP_160954138.1">
    <property type="nucleotide sequence ID" value="NZ_WWEQ01000071.1"/>
</dbReference>
<dbReference type="InterPro" id="IPR023393">
    <property type="entry name" value="START-like_dom_sf"/>
</dbReference>
<dbReference type="Proteomes" id="UP000469215">
    <property type="component" value="Unassembled WGS sequence"/>
</dbReference>
<evidence type="ECO:0000313" key="2">
    <source>
        <dbReference type="EMBL" id="MYM20726.1"/>
    </source>
</evidence>
<keyword evidence="3" id="KW-1185">Reference proteome</keyword>
<dbReference type="SUPFAM" id="SSF55961">
    <property type="entry name" value="Bet v1-like"/>
    <property type="match status" value="1"/>
</dbReference>
<name>A0A6N9HAB3_9MICO</name>
<reference evidence="2 3" key="1">
    <citation type="submission" date="2020-01" db="EMBL/GenBank/DDBJ databases">
        <authorList>
            <person name="Deng T."/>
        </authorList>
    </citation>
    <scope>NUCLEOTIDE SEQUENCE [LARGE SCALE GENOMIC DNA]</scope>
    <source>
        <strain evidence="2 3">5221</strain>
    </source>
</reference>
<feature type="compositionally biased region" description="Basic residues" evidence="1">
    <location>
        <begin position="189"/>
        <end position="200"/>
    </location>
</feature>
<dbReference type="AlphaFoldDB" id="A0A6N9HAB3"/>
<dbReference type="Gene3D" id="3.30.530.20">
    <property type="match status" value="1"/>
</dbReference>